<evidence type="ECO:0000259" key="6">
    <source>
        <dbReference type="Pfam" id="PF00891"/>
    </source>
</evidence>
<evidence type="ECO:0000259" key="7">
    <source>
        <dbReference type="Pfam" id="PF08100"/>
    </source>
</evidence>
<dbReference type="Pfam" id="PF00891">
    <property type="entry name" value="Methyltransf_2"/>
    <property type="match status" value="1"/>
</dbReference>
<dbReference type="PIRSF" id="PIRSF005739">
    <property type="entry name" value="O-mtase"/>
    <property type="match status" value="1"/>
</dbReference>
<dbReference type="Proteomes" id="UP001632038">
    <property type="component" value="Unassembled WGS sequence"/>
</dbReference>
<dbReference type="InterPro" id="IPR016461">
    <property type="entry name" value="COMT-like"/>
</dbReference>
<dbReference type="FunFam" id="3.40.50.150:FF:000057">
    <property type="entry name" value="O-methyltransferase ZRP4"/>
    <property type="match status" value="1"/>
</dbReference>
<protein>
    <recommendedName>
        <fullName evidence="10">O-methyltransferase</fullName>
    </recommendedName>
</protein>
<evidence type="ECO:0000256" key="4">
    <source>
        <dbReference type="ARBA" id="ARBA00034481"/>
    </source>
</evidence>
<gene>
    <name evidence="8" type="ORF">CASFOL_010614</name>
</gene>
<name>A0ABD3DU93_9LAMI</name>
<dbReference type="InterPro" id="IPR029063">
    <property type="entry name" value="SAM-dependent_MTases_sf"/>
</dbReference>
<comment type="caution">
    <text evidence="8">The sequence shown here is derived from an EMBL/GenBank/DDBJ whole genome shotgun (WGS) entry which is preliminary data.</text>
</comment>
<keyword evidence="1" id="KW-0489">Methyltransferase</keyword>
<accession>A0ABD3DU93</accession>
<comment type="similarity">
    <text evidence="4">Belongs to the class I-like SAM-binding methyltransferase superfamily. Cation-independent O-methyltransferase family. COMT subfamily.</text>
</comment>
<keyword evidence="2" id="KW-0808">Transferase</keyword>
<keyword evidence="3" id="KW-0949">S-adenosyl-L-methionine</keyword>
<dbReference type="Gene3D" id="1.10.10.10">
    <property type="entry name" value="Winged helix-like DNA-binding domain superfamily/Winged helix DNA-binding domain"/>
    <property type="match status" value="1"/>
</dbReference>
<evidence type="ECO:0000313" key="8">
    <source>
        <dbReference type="EMBL" id="KAL3645434.1"/>
    </source>
</evidence>
<dbReference type="AlphaFoldDB" id="A0ABD3DU93"/>
<dbReference type="GO" id="GO:0008757">
    <property type="term" value="F:S-adenosylmethionine-dependent methyltransferase activity"/>
    <property type="evidence" value="ECO:0007669"/>
    <property type="project" value="UniProtKB-ARBA"/>
</dbReference>
<feature type="domain" description="O-methyltransferase dimerisation" evidence="7">
    <location>
        <begin position="21"/>
        <end position="109"/>
    </location>
</feature>
<dbReference type="PROSITE" id="PS51683">
    <property type="entry name" value="SAM_OMT_II"/>
    <property type="match status" value="1"/>
</dbReference>
<feature type="active site" description="Proton acceptor" evidence="5">
    <location>
        <position position="262"/>
    </location>
</feature>
<organism evidence="8 9">
    <name type="scientific">Castilleja foliolosa</name>
    <dbReference type="NCBI Taxonomy" id="1961234"/>
    <lineage>
        <taxon>Eukaryota</taxon>
        <taxon>Viridiplantae</taxon>
        <taxon>Streptophyta</taxon>
        <taxon>Embryophyta</taxon>
        <taxon>Tracheophyta</taxon>
        <taxon>Spermatophyta</taxon>
        <taxon>Magnoliopsida</taxon>
        <taxon>eudicotyledons</taxon>
        <taxon>Gunneridae</taxon>
        <taxon>Pentapetalae</taxon>
        <taxon>asterids</taxon>
        <taxon>lamiids</taxon>
        <taxon>Lamiales</taxon>
        <taxon>Orobanchaceae</taxon>
        <taxon>Pedicularideae</taxon>
        <taxon>Castillejinae</taxon>
        <taxon>Castilleja</taxon>
    </lineage>
</organism>
<dbReference type="SUPFAM" id="SSF46785">
    <property type="entry name" value="Winged helix' DNA-binding domain"/>
    <property type="match status" value="1"/>
</dbReference>
<dbReference type="PANTHER" id="PTHR11746">
    <property type="entry name" value="O-METHYLTRANSFERASE"/>
    <property type="match status" value="1"/>
</dbReference>
<dbReference type="InterPro" id="IPR012967">
    <property type="entry name" value="COMT_dimerisation"/>
</dbReference>
<dbReference type="InterPro" id="IPR001077">
    <property type="entry name" value="COMT_C"/>
</dbReference>
<dbReference type="FunFam" id="1.10.10.10:FF:000213">
    <property type="entry name" value="Coniferyl alcohol 9-O-methyltransferase"/>
    <property type="match status" value="1"/>
</dbReference>
<dbReference type="GO" id="GO:0032259">
    <property type="term" value="P:methylation"/>
    <property type="evidence" value="ECO:0007669"/>
    <property type="project" value="UniProtKB-KW"/>
</dbReference>
<evidence type="ECO:0008006" key="10">
    <source>
        <dbReference type="Google" id="ProtNLM"/>
    </source>
</evidence>
<dbReference type="SUPFAM" id="SSF53335">
    <property type="entry name" value="S-adenosyl-L-methionine-dependent methyltransferases"/>
    <property type="match status" value="1"/>
</dbReference>
<proteinExistence type="inferred from homology"/>
<dbReference type="InterPro" id="IPR036388">
    <property type="entry name" value="WH-like_DNA-bd_sf"/>
</dbReference>
<keyword evidence="9" id="KW-1185">Reference proteome</keyword>
<evidence type="ECO:0000313" key="9">
    <source>
        <dbReference type="Proteomes" id="UP001632038"/>
    </source>
</evidence>
<sequence>MALPNGVNSTQELLDAQCHVWNHIFNFINSMSLKCAVQLGIPDIICKHAKPITLPELMDALPFINKANKSFCVERLMRLLVHSKFFTKVKISDDKEGYFLTPASILLVRDEPMSMAPFLLYALDPVITNPWHHLSEWFKTNDLTPFETAHGRTFWELAGQDPRLNKMFNEAMACDTQLTTSVIVGECQHVFEGLESMVDIAGGTGTMAKAIVDAFPGMKCSVLELKHVVAGLEGTENLRFVEGDMFEYIPRADAVFMKWVLHDWNDEDCVKILKRCKEAIGPSKDKGGKVIIIDMVVEKDDEKEMKMETQLLCDIQMMIIVGGRERSEKEWAKLFYEAGFTTYNIAPVLGFRSLIQVFP</sequence>
<dbReference type="CDD" id="cd02440">
    <property type="entry name" value="AdoMet_MTases"/>
    <property type="match status" value="1"/>
</dbReference>
<dbReference type="EMBL" id="JAVIJP010000013">
    <property type="protein sequence ID" value="KAL3645434.1"/>
    <property type="molecule type" value="Genomic_DNA"/>
</dbReference>
<reference evidence="9" key="1">
    <citation type="journal article" date="2024" name="IScience">
        <title>Strigolactones Initiate the Formation of Haustorium-like Structures in Castilleja.</title>
        <authorList>
            <person name="Buerger M."/>
            <person name="Peterson D."/>
            <person name="Chory J."/>
        </authorList>
    </citation>
    <scope>NUCLEOTIDE SEQUENCE [LARGE SCALE GENOMIC DNA]</scope>
</reference>
<feature type="domain" description="O-methyltransferase C-terminal" evidence="6">
    <location>
        <begin position="131"/>
        <end position="340"/>
    </location>
</feature>
<evidence type="ECO:0000256" key="5">
    <source>
        <dbReference type="PIRSR" id="PIRSR005739-1"/>
    </source>
</evidence>
<evidence type="ECO:0000256" key="2">
    <source>
        <dbReference type="ARBA" id="ARBA00022679"/>
    </source>
</evidence>
<dbReference type="Pfam" id="PF08100">
    <property type="entry name" value="Dimerisation"/>
    <property type="match status" value="1"/>
</dbReference>
<evidence type="ECO:0000256" key="3">
    <source>
        <dbReference type="ARBA" id="ARBA00022691"/>
    </source>
</evidence>
<dbReference type="InterPro" id="IPR036390">
    <property type="entry name" value="WH_DNA-bd_sf"/>
</dbReference>
<evidence type="ECO:0000256" key="1">
    <source>
        <dbReference type="ARBA" id="ARBA00022603"/>
    </source>
</evidence>
<dbReference type="Gene3D" id="3.40.50.150">
    <property type="entry name" value="Vaccinia Virus protein VP39"/>
    <property type="match status" value="1"/>
</dbReference>